<feature type="coiled-coil region" evidence="1">
    <location>
        <begin position="393"/>
        <end position="448"/>
    </location>
</feature>
<gene>
    <name evidence="3" type="ORF">QYE76_040127</name>
</gene>
<proteinExistence type="predicted"/>
<evidence type="ECO:0000313" key="4">
    <source>
        <dbReference type="Proteomes" id="UP001231189"/>
    </source>
</evidence>
<dbReference type="PANTHER" id="PTHR33063:SF16">
    <property type="entry name" value="OS02G0241300 PROTEIN"/>
    <property type="match status" value="1"/>
</dbReference>
<feature type="region of interest" description="Disordered" evidence="2">
    <location>
        <begin position="1"/>
        <end position="95"/>
    </location>
</feature>
<name>A0AAD8WSX7_LOLMU</name>
<evidence type="ECO:0000256" key="1">
    <source>
        <dbReference type="SAM" id="Coils"/>
    </source>
</evidence>
<dbReference type="PANTHER" id="PTHR33063">
    <property type="entry name" value="OS02G0583500 PROTEIN"/>
    <property type="match status" value="1"/>
</dbReference>
<keyword evidence="4" id="KW-1185">Reference proteome</keyword>
<protein>
    <submittedName>
        <fullName evidence="3">Uncharacterized protein</fullName>
    </submittedName>
</protein>
<comment type="caution">
    <text evidence="3">The sequence shown here is derived from an EMBL/GenBank/DDBJ whole genome shotgun (WGS) entry which is preliminary data.</text>
</comment>
<feature type="compositionally biased region" description="Polar residues" evidence="2">
    <location>
        <begin position="19"/>
        <end position="33"/>
    </location>
</feature>
<dbReference type="AlphaFoldDB" id="A0AAD8WSX7"/>
<evidence type="ECO:0000313" key="3">
    <source>
        <dbReference type="EMBL" id="KAK1679279.1"/>
    </source>
</evidence>
<evidence type="ECO:0000256" key="2">
    <source>
        <dbReference type="SAM" id="MobiDB-lite"/>
    </source>
</evidence>
<organism evidence="3 4">
    <name type="scientific">Lolium multiflorum</name>
    <name type="common">Italian ryegrass</name>
    <name type="synonym">Lolium perenne subsp. multiflorum</name>
    <dbReference type="NCBI Taxonomy" id="4521"/>
    <lineage>
        <taxon>Eukaryota</taxon>
        <taxon>Viridiplantae</taxon>
        <taxon>Streptophyta</taxon>
        <taxon>Embryophyta</taxon>
        <taxon>Tracheophyta</taxon>
        <taxon>Spermatophyta</taxon>
        <taxon>Magnoliopsida</taxon>
        <taxon>Liliopsida</taxon>
        <taxon>Poales</taxon>
        <taxon>Poaceae</taxon>
        <taxon>BOP clade</taxon>
        <taxon>Pooideae</taxon>
        <taxon>Poodae</taxon>
        <taxon>Poeae</taxon>
        <taxon>Poeae Chloroplast Group 2 (Poeae type)</taxon>
        <taxon>Loliodinae</taxon>
        <taxon>Loliinae</taxon>
        <taxon>Lolium</taxon>
    </lineage>
</organism>
<keyword evidence="1" id="KW-0175">Coiled coil</keyword>
<feature type="compositionally biased region" description="Acidic residues" evidence="2">
    <location>
        <begin position="39"/>
        <end position="53"/>
    </location>
</feature>
<reference evidence="3" key="1">
    <citation type="submission" date="2023-07" db="EMBL/GenBank/DDBJ databases">
        <title>A chromosome-level genome assembly of Lolium multiflorum.</title>
        <authorList>
            <person name="Chen Y."/>
            <person name="Copetti D."/>
            <person name="Kolliker R."/>
            <person name="Studer B."/>
        </authorList>
    </citation>
    <scope>NUCLEOTIDE SEQUENCE</scope>
    <source>
        <strain evidence="3">02402/16</strain>
        <tissue evidence="3">Leaf</tissue>
    </source>
</reference>
<dbReference type="EMBL" id="JAUUTY010000002">
    <property type="protein sequence ID" value="KAK1679279.1"/>
    <property type="molecule type" value="Genomic_DNA"/>
</dbReference>
<dbReference type="Proteomes" id="UP001231189">
    <property type="component" value="Unassembled WGS sequence"/>
</dbReference>
<accession>A0AAD8WSX7</accession>
<feature type="compositionally biased region" description="Basic residues" evidence="2">
    <location>
        <begin position="60"/>
        <end position="77"/>
    </location>
</feature>
<sequence>MIRRSNGQKEANGWEEGSIITSDESASAITQGRSLDYDPREDEVVDEEEVDDTVLEKNVKVSRKKRSGFKKTSKRRKSPETSTTMPPGRVFGVAPGGSKRLLEVEEPARTRVTKQKPNAIPVTNDKVISANADKVVPATGDNEEQLLHLNEDSLLHMGDGYHSMDEASTGQMQLSPLAPNAGISEEPEEPCTVTAARNYRNGKGLERLTKGLGSKVRIEIAEGMKRPEKPMQAAKLASEGGLIARTLMPILPHFNDYKRNELLMKNFANFEMDSEAKVNVDACTDILKNVCENRRHHVKKKYFDEVEASKVSIKSPVPYITDVEWQNLTTLWSTPRHKAKMEEKLAAPVPDGEVPKSDVEIVSDVLTEKCPSSTFLKNVGLRSSSSTKSSKSNAAVTAHVHQLEEQLEMSQQQARAMREEMAAMKKKAAEAEAAQAEHDKSLEQLLKRTEENDAKFLYMMAMLAGKPTGN</sequence>